<dbReference type="HOGENOM" id="CLU_1931471_0_0_1"/>
<dbReference type="GeneID" id="8621228"/>
<dbReference type="PaxDb" id="44689-DDB0204307"/>
<gene>
    <name evidence="2" type="ORF">DDB_G0277933</name>
</gene>
<dbReference type="RefSeq" id="XP_642017.1">
    <property type="nucleotide sequence ID" value="XM_636925.1"/>
</dbReference>
<organism evidence="2 3">
    <name type="scientific">Dictyostelium discoideum</name>
    <name type="common">Social amoeba</name>
    <dbReference type="NCBI Taxonomy" id="44689"/>
    <lineage>
        <taxon>Eukaryota</taxon>
        <taxon>Amoebozoa</taxon>
        <taxon>Evosea</taxon>
        <taxon>Eumycetozoa</taxon>
        <taxon>Dictyostelia</taxon>
        <taxon>Dictyosteliales</taxon>
        <taxon>Dictyosteliaceae</taxon>
        <taxon>Dictyostelium</taxon>
    </lineage>
</organism>
<feature type="domain" description="G" evidence="1">
    <location>
        <begin position="10"/>
        <end position="126"/>
    </location>
</feature>
<dbReference type="Proteomes" id="UP000002195">
    <property type="component" value="Unassembled WGS sequence"/>
</dbReference>
<dbReference type="Gene3D" id="3.40.50.300">
    <property type="entry name" value="P-loop containing nucleotide triphosphate hydrolases"/>
    <property type="match status" value="1"/>
</dbReference>
<comment type="caution">
    <text evidence="2">The sequence shown here is derived from an EMBL/GenBank/DDBJ whole genome shotgun (WGS) entry which is preliminary data.</text>
</comment>
<dbReference type="InParanoid" id="Q54Z35"/>
<dbReference type="Pfam" id="PF01926">
    <property type="entry name" value="MMR_HSR1"/>
    <property type="match status" value="1"/>
</dbReference>
<accession>Q54Z35</accession>
<name>Q54Z35_DICDI</name>
<dbReference type="PANTHER" id="PTHR32046">
    <property type="entry name" value="G DOMAIN-CONTAINING PROTEIN"/>
    <property type="match status" value="1"/>
</dbReference>
<dbReference type="EMBL" id="AAFI02000023">
    <property type="protein sequence ID" value="EAL68139.1"/>
    <property type="molecule type" value="Genomic_DNA"/>
</dbReference>
<dbReference type="PROSITE" id="PS00675">
    <property type="entry name" value="SIGMA54_INTERACT_1"/>
    <property type="match status" value="1"/>
</dbReference>
<dbReference type="SUPFAM" id="SSF52540">
    <property type="entry name" value="P-loop containing nucleoside triphosphate hydrolases"/>
    <property type="match status" value="1"/>
</dbReference>
<evidence type="ECO:0000259" key="1">
    <source>
        <dbReference type="Pfam" id="PF01926"/>
    </source>
</evidence>
<evidence type="ECO:0000313" key="2">
    <source>
        <dbReference type="EMBL" id="EAL68139.1"/>
    </source>
</evidence>
<protein>
    <recommendedName>
        <fullName evidence="1">G domain-containing protein</fullName>
    </recommendedName>
</protein>
<reference evidence="2 3" key="1">
    <citation type="journal article" date="2005" name="Nature">
        <title>The genome of the social amoeba Dictyostelium discoideum.</title>
        <authorList>
            <consortium name="The Dictyostelium discoideum Sequencing Consortium"/>
            <person name="Eichinger L."/>
            <person name="Pachebat J.A."/>
            <person name="Glockner G."/>
            <person name="Rajandream M.A."/>
            <person name="Sucgang R."/>
            <person name="Berriman M."/>
            <person name="Song J."/>
            <person name="Olsen R."/>
            <person name="Szafranski K."/>
            <person name="Xu Q."/>
            <person name="Tunggal B."/>
            <person name="Kummerfeld S."/>
            <person name="Madera M."/>
            <person name="Konfortov B.A."/>
            <person name="Rivero F."/>
            <person name="Bankier A.T."/>
            <person name="Lehmann R."/>
            <person name="Hamlin N."/>
            <person name="Davies R."/>
            <person name="Gaudet P."/>
            <person name="Fey P."/>
            <person name="Pilcher K."/>
            <person name="Chen G."/>
            <person name="Saunders D."/>
            <person name="Sodergren E."/>
            <person name="Davis P."/>
            <person name="Kerhornou A."/>
            <person name="Nie X."/>
            <person name="Hall N."/>
            <person name="Anjard C."/>
            <person name="Hemphill L."/>
            <person name="Bason N."/>
            <person name="Farbrother P."/>
            <person name="Desany B."/>
            <person name="Just E."/>
            <person name="Morio T."/>
            <person name="Rost R."/>
            <person name="Churcher C."/>
            <person name="Cooper J."/>
            <person name="Haydock S."/>
            <person name="van Driessche N."/>
            <person name="Cronin A."/>
            <person name="Goodhead I."/>
            <person name="Muzny D."/>
            <person name="Mourier T."/>
            <person name="Pain A."/>
            <person name="Lu M."/>
            <person name="Harper D."/>
            <person name="Lindsay R."/>
            <person name="Hauser H."/>
            <person name="James K."/>
            <person name="Quiles M."/>
            <person name="Madan Babu M."/>
            <person name="Saito T."/>
            <person name="Buchrieser C."/>
            <person name="Wardroper A."/>
            <person name="Felder M."/>
            <person name="Thangavelu M."/>
            <person name="Johnson D."/>
            <person name="Knights A."/>
            <person name="Loulseged H."/>
            <person name="Mungall K."/>
            <person name="Oliver K."/>
            <person name="Price C."/>
            <person name="Quail M.A."/>
            <person name="Urushihara H."/>
            <person name="Hernandez J."/>
            <person name="Rabbinowitsch E."/>
            <person name="Steffen D."/>
            <person name="Sanders M."/>
            <person name="Ma J."/>
            <person name="Kohara Y."/>
            <person name="Sharp S."/>
            <person name="Simmonds M."/>
            <person name="Spiegler S."/>
            <person name="Tivey A."/>
            <person name="Sugano S."/>
            <person name="White B."/>
            <person name="Walker D."/>
            <person name="Woodward J."/>
            <person name="Winckler T."/>
            <person name="Tanaka Y."/>
            <person name="Shaulsky G."/>
            <person name="Schleicher M."/>
            <person name="Weinstock G."/>
            <person name="Rosenthal A."/>
            <person name="Cox E.C."/>
            <person name="Chisholm R.L."/>
            <person name="Gibbs R."/>
            <person name="Loomis W.F."/>
            <person name="Platzer M."/>
            <person name="Kay R.R."/>
            <person name="Williams J."/>
            <person name="Dear P.H."/>
            <person name="Noegel A.A."/>
            <person name="Barrell B."/>
            <person name="Kuspa A."/>
        </authorList>
    </citation>
    <scope>NUCLEOTIDE SEQUENCE [LARGE SCALE GENOMIC DNA]</scope>
    <source>
        <strain evidence="2 3">AX4</strain>
    </source>
</reference>
<dbReference type="InterPro" id="IPR025662">
    <property type="entry name" value="Sigma_54_int_dom_ATP-bd_1"/>
</dbReference>
<sequence length="131" mass="14572">MLISKPVKNVFLMGETGSGKTSFINLITNYCRKGELRKPKISIPTKFHKATENFDHDENDVTDSKTSKTTKCLCYSFDMGDFILNIIDSPGLNDTRGKEQDEINIKLILKTISDLGQISAIVVVVNGTNQD</sequence>
<dbReference type="VEuPathDB" id="AmoebaDB:DDB_G0277933"/>
<proteinExistence type="predicted"/>
<dbReference type="KEGG" id="ddi:DDB_G0277933"/>
<evidence type="ECO:0000313" key="3">
    <source>
        <dbReference type="Proteomes" id="UP000002195"/>
    </source>
</evidence>
<dbReference type="GO" id="GO:0005525">
    <property type="term" value="F:GTP binding"/>
    <property type="evidence" value="ECO:0007669"/>
    <property type="project" value="InterPro"/>
</dbReference>
<dbReference type="AlphaFoldDB" id="Q54Z35"/>
<keyword evidence="3" id="KW-1185">Reference proteome</keyword>
<dbReference type="InterPro" id="IPR027417">
    <property type="entry name" value="P-loop_NTPase"/>
</dbReference>
<dbReference type="InterPro" id="IPR006073">
    <property type="entry name" value="GTP-bd"/>
</dbReference>